<feature type="transmembrane region" description="Helical" evidence="5">
    <location>
        <begin position="337"/>
        <end position="353"/>
    </location>
</feature>
<keyword evidence="7" id="KW-1185">Reference proteome</keyword>
<evidence type="ECO:0000256" key="5">
    <source>
        <dbReference type="SAM" id="Phobius"/>
    </source>
</evidence>
<dbReference type="GO" id="GO:0005886">
    <property type="term" value="C:plasma membrane"/>
    <property type="evidence" value="ECO:0007669"/>
    <property type="project" value="TreeGrafter"/>
</dbReference>
<feature type="transmembrane region" description="Helical" evidence="5">
    <location>
        <begin position="396"/>
        <end position="419"/>
    </location>
</feature>
<dbReference type="PANTHER" id="PTHR10283:SF82">
    <property type="entry name" value="SOLUTE CARRIER FAMILY 13 MEMBER 2"/>
    <property type="match status" value="1"/>
</dbReference>
<name>A0A368NGQ7_9EURY</name>
<evidence type="ECO:0000313" key="6">
    <source>
        <dbReference type="EMBL" id="RCU48571.1"/>
    </source>
</evidence>
<dbReference type="AlphaFoldDB" id="A0A368NGQ7"/>
<reference evidence="6 7" key="1">
    <citation type="submission" date="2018-07" db="EMBL/GenBank/DDBJ databases">
        <title>Genome sequences of Haloplanus salinus JCM 18368T.</title>
        <authorList>
            <person name="Kim Y.B."/>
            <person name="Roh S.W."/>
        </authorList>
    </citation>
    <scope>NUCLEOTIDE SEQUENCE [LARGE SCALE GENOMIC DNA]</scope>
    <source>
        <strain evidence="6 7">JCM 18368</strain>
    </source>
</reference>
<evidence type="ECO:0000256" key="4">
    <source>
        <dbReference type="ARBA" id="ARBA00023136"/>
    </source>
</evidence>
<feature type="transmembrane region" description="Helical" evidence="5">
    <location>
        <begin position="233"/>
        <end position="257"/>
    </location>
</feature>
<accession>A0A368NGQ7</accession>
<protein>
    <submittedName>
        <fullName evidence="6">Anion transporter</fullName>
    </submittedName>
</protein>
<comment type="subcellular location">
    <subcellularLocation>
        <location evidence="1">Membrane</location>
        <topology evidence="1">Multi-pass membrane protein</topology>
    </subcellularLocation>
</comment>
<feature type="transmembrane region" description="Helical" evidence="5">
    <location>
        <begin position="365"/>
        <end position="384"/>
    </location>
</feature>
<feature type="transmembrane region" description="Helical" evidence="5">
    <location>
        <begin position="122"/>
        <end position="151"/>
    </location>
</feature>
<sequence>MTSGRDAAVLGVAVASALAVGAAAPPALSPAAGYALGVTVFAALLWLTGAVPLSLTALAIPVLLVAFGVAPTFGDAVTGFADPVIFLLLAGFVLAEALQLHGVDRRVAYHVLLRVGTSPRRLVLALMVATALLSMIVSNTATTAMMVPIAVGLVGEVTEVVSADADADAEAGAETPATARDEAPSNFQLAALLGVAYAASLGGVGTIVGTPPNAIVVGQLRELLDYHVSFADWLLVGLPMVVVTLPVAWVLLTVVVYPPRVGDVSDARERARQSLAAAGGLDSRARRTVGIFALTAVLWLFGGLGFLVRPVLPPPVYTTLFGGDAVSIFGTTGHQGLLYYVVVGLVAVVALVVTDAAEWDEVLDIDWATLVLLGGGISLADALVDTGATEWLASVTLGALGPVPLPLLVLAVVTLVVVVGELASNTAMAAILAPLLVGIGPAYAETLGTSAPTAAAVLAIVGAVAASYGFALPVATPPNAIAYGAGYMDREDMLRAGLPLDAVVILLATATLTLLVRFVWPVIL</sequence>
<dbReference type="InterPro" id="IPR001898">
    <property type="entry name" value="SLC13A/DASS"/>
</dbReference>
<feature type="transmembrane region" description="Helical" evidence="5">
    <location>
        <begin position="496"/>
        <end position="520"/>
    </location>
</feature>
<feature type="transmembrane region" description="Helical" evidence="5">
    <location>
        <begin position="289"/>
        <end position="308"/>
    </location>
</feature>
<evidence type="ECO:0000256" key="3">
    <source>
        <dbReference type="ARBA" id="ARBA00022989"/>
    </source>
</evidence>
<dbReference type="RefSeq" id="WP_114450205.1">
    <property type="nucleotide sequence ID" value="NZ_QPHM01000001.1"/>
</dbReference>
<dbReference type="Pfam" id="PF00939">
    <property type="entry name" value="Na_sulph_symp"/>
    <property type="match status" value="1"/>
</dbReference>
<evidence type="ECO:0000256" key="2">
    <source>
        <dbReference type="ARBA" id="ARBA00022692"/>
    </source>
</evidence>
<dbReference type="PANTHER" id="PTHR10283">
    <property type="entry name" value="SOLUTE CARRIER FAMILY 13 MEMBER"/>
    <property type="match status" value="1"/>
</dbReference>
<dbReference type="GO" id="GO:1905039">
    <property type="term" value="P:carboxylic acid transmembrane transport"/>
    <property type="evidence" value="ECO:0007669"/>
    <property type="project" value="UniProtKB-ARBA"/>
</dbReference>
<dbReference type="EMBL" id="QPHM01000001">
    <property type="protein sequence ID" value="RCU48571.1"/>
    <property type="molecule type" value="Genomic_DNA"/>
</dbReference>
<dbReference type="GO" id="GO:0008514">
    <property type="term" value="F:organic anion transmembrane transporter activity"/>
    <property type="evidence" value="ECO:0007669"/>
    <property type="project" value="UniProtKB-ARBA"/>
</dbReference>
<gene>
    <name evidence="6" type="ORF">DU504_01800</name>
</gene>
<dbReference type="Proteomes" id="UP000252189">
    <property type="component" value="Unassembled WGS sequence"/>
</dbReference>
<feature type="transmembrane region" description="Helical" evidence="5">
    <location>
        <begin position="80"/>
        <end position="101"/>
    </location>
</feature>
<proteinExistence type="predicted"/>
<evidence type="ECO:0000313" key="7">
    <source>
        <dbReference type="Proteomes" id="UP000252189"/>
    </source>
</evidence>
<feature type="transmembrane region" description="Helical" evidence="5">
    <location>
        <begin position="456"/>
        <end position="475"/>
    </location>
</feature>
<keyword evidence="4 5" id="KW-0472">Membrane</keyword>
<evidence type="ECO:0000256" key="1">
    <source>
        <dbReference type="ARBA" id="ARBA00004141"/>
    </source>
</evidence>
<keyword evidence="2 5" id="KW-0812">Transmembrane</keyword>
<feature type="transmembrane region" description="Helical" evidence="5">
    <location>
        <begin position="55"/>
        <end position="74"/>
    </location>
</feature>
<feature type="transmembrane region" description="Helical" evidence="5">
    <location>
        <begin position="426"/>
        <end position="444"/>
    </location>
</feature>
<organism evidence="6 7">
    <name type="scientific">Haloplanus salinus</name>
    <dbReference type="NCBI Taxonomy" id="1126245"/>
    <lineage>
        <taxon>Archaea</taxon>
        <taxon>Methanobacteriati</taxon>
        <taxon>Methanobacteriota</taxon>
        <taxon>Stenosarchaea group</taxon>
        <taxon>Halobacteria</taxon>
        <taxon>Halobacteriales</taxon>
        <taxon>Haloferacaceae</taxon>
        <taxon>Haloplanus</taxon>
    </lineage>
</organism>
<keyword evidence="3 5" id="KW-1133">Transmembrane helix</keyword>
<comment type="caution">
    <text evidence="6">The sequence shown here is derived from an EMBL/GenBank/DDBJ whole genome shotgun (WGS) entry which is preliminary data.</text>
</comment>